<sequence>MKCDDKAPYISKNILKRSSDASLQCNQYANDLDILSQFPFTVGLDYKQQGPNKSTAILDSTNSSVVMIQLRQAGGIVPESVFCLLNLQALDIMNMFFMNDVVPHTLSNLQRLHTLSIINTPINKMTEKLGTLQKLESLALDKCSLSQLPNLRTLQKLESLALDKCSLSQLPNLSGLSKLIRLSLPNNRLSKLEGLIEIRSLSLYKNLFTKIPTLVVPESLGRLDMNFNPVMDMSIVTSFTNLTELRLSETKISVIPPEIHELERLSFLDLAHTQINRIPRTILAMPSLQYLVVQRNAFPQEEIDSIKMELTKQKSKITLLI</sequence>
<comment type="caution">
    <text evidence="3">The sequence shown here is derived from an EMBL/GenBank/DDBJ whole genome shotgun (WGS) entry which is preliminary data.</text>
</comment>
<dbReference type="Pfam" id="PF13855">
    <property type="entry name" value="LRR_8"/>
    <property type="match status" value="1"/>
</dbReference>
<gene>
    <name evidence="3" type="ORF">MBJ925_LOCUS32150</name>
</gene>
<dbReference type="InterPro" id="IPR032675">
    <property type="entry name" value="LRR_dom_sf"/>
</dbReference>
<dbReference type="InterPro" id="IPR001611">
    <property type="entry name" value="Leu-rich_rpt"/>
</dbReference>
<evidence type="ECO:0000256" key="2">
    <source>
        <dbReference type="ARBA" id="ARBA00022737"/>
    </source>
</evidence>
<dbReference type="Gene3D" id="3.80.10.10">
    <property type="entry name" value="Ribonuclease Inhibitor"/>
    <property type="match status" value="2"/>
</dbReference>
<dbReference type="InterPro" id="IPR003591">
    <property type="entry name" value="Leu-rich_rpt_typical-subtyp"/>
</dbReference>
<name>A0A816Y965_9BILA</name>
<organism evidence="3 4">
    <name type="scientific">Rotaria magnacalcarata</name>
    <dbReference type="NCBI Taxonomy" id="392030"/>
    <lineage>
        <taxon>Eukaryota</taxon>
        <taxon>Metazoa</taxon>
        <taxon>Spiralia</taxon>
        <taxon>Gnathifera</taxon>
        <taxon>Rotifera</taxon>
        <taxon>Eurotatoria</taxon>
        <taxon>Bdelloidea</taxon>
        <taxon>Philodinida</taxon>
        <taxon>Philodinidae</taxon>
        <taxon>Rotaria</taxon>
    </lineage>
</organism>
<protein>
    <submittedName>
        <fullName evidence="3">Uncharacterized protein</fullName>
    </submittedName>
</protein>
<dbReference type="PROSITE" id="PS51450">
    <property type="entry name" value="LRR"/>
    <property type="match status" value="1"/>
</dbReference>
<dbReference type="SUPFAM" id="SSF52058">
    <property type="entry name" value="L domain-like"/>
    <property type="match status" value="1"/>
</dbReference>
<evidence type="ECO:0000313" key="4">
    <source>
        <dbReference type="Proteomes" id="UP000663824"/>
    </source>
</evidence>
<evidence type="ECO:0000256" key="1">
    <source>
        <dbReference type="ARBA" id="ARBA00022614"/>
    </source>
</evidence>
<proteinExistence type="predicted"/>
<dbReference type="AlphaFoldDB" id="A0A816Y965"/>
<dbReference type="InterPro" id="IPR050836">
    <property type="entry name" value="SDS22/Internalin_LRR"/>
</dbReference>
<accession>A0A816Y965</accession>
<dbReference type="PANTHER" id="PTHR46652">
    <property type="entry name" value="LEUCINE-RICH REPEAT AND IQ DOMAIN-CONTAINING PROTEIN 1-RELATED"/>
    <property type="match status" value="1"/>
</dbReference>
<dbReference type="PANTHER" id="PTHR46652:SF3">
    <property type="entry name" value="LEUCINE-RICH REPEAT-CONTAINING PROTEIN 9"/>
    <property type="match status" value="1"/>
</dbReference>
<dbReference type="EMBL" id="CAJNRE010017528">
    <property type="protein sequence ID" value="CAF2155844.1"/>
    <property type="molecule type" value="Genomic_DNA"/>
</dbReference>
<dbReference type="Proteomes" id="UP000663824">
    <property type="component" value="Unassembled WGS sequence"/>
</dbReference>
<reference evidence="3" key="1">
    <citation type="submission" date="2021-02" db="EMBL/GenBank/DDBJ databases">
        <authorList>
            <person name="Nowell W R."/>
        </authorList>
    </citation>
    <scope>NUCLEOTIDE SEQUENCE</scope>
</reference>
<keyword evidence="2" id="KW-0677">Repeat</keyword>
<keyword evidence="1" id="KW-0433">Leucine-rich repeat</keyword>
<dbReference type="SMART" id="SM00369">
    <property type="entry name" value="LRR_TYP"/>
    <property type="match status" value="4"/>
</dbReference>
<evidence type="ECO:0000313" key="3">
    <source>
        <dbReference type="EMBL" id="CAF2155844.1"/>
    </source>
</evidence>